<organism evidence="2 3">
    <name type="scientific">Cylindrotheca closterium</name>
    <dbReference type="NCBI Taxonomy" id="2856"/>
    <lineage>
        <taxon>Eukaryota</taxon>
        <taxon>Sar</taxon>
        <taxon>Stramenopiles</taxon>
        <taxon>Ochrophyta</taxon>
        <taxon>Bacillariophyta</taxon>
        <taxon>Bacillariophyceae</taxon>
        <taxon>Bacillariophycidae</taxon>
        <taxon>Bacillariales</taxon>
        <taxon>Bacillariaceae</taxon>
        <taxon>Cylindrotheca</taxon>
    </lineage>
</organism>
<feature type="region of interest" description="Disordered" evidence="1">
    <location>
        <begin position="172"/>
        <end position="209"/>
    </location>
</feature>
<feature type="compositionally biased region" description="Low complexity" evidence="1">
    <location>
        <begin position="178"/>
        <end position="191"/>
    </location>
</feature>
<comment type="caution">
    <text evidence="2">The sequence shown here is derived from an EMBL/GenBank/DDBJ whole genome shotgun (WGS) entry which is preliminary data.</text>
</comment>
<keyword evidence="3" id="KW-1185">Reference proteome</keyword>
<evidence type="ECO:0000313" key="2">
    <source>
        <dbReference type="EMBL" id="CAJ1968720.1"/>
    </source>
</evidence>
<evidence type="ECO:0000256" key="1">
    <source>
        <dbReference type="SAM" id="MobiDB-lite"/>
    </source>
</evidence>
<dbReference type="AlphaFoldDB" id="A0AAD2GCG9"/>
<gene>
    <name evidence="2" type="ORF">CYCCA115_LOCUS23369</name>
</gene>
<name>A0AAD2GCG9_9STRA</name>
<reference evidence="2" key="1">
    <citation type="submission" date="2023-08" db="EMBL/GenBank/DDBJ databases">
        <authorList>
            <person name="Audoor S."/>
            <person name="Bilcke G."/>
        </authorList>
    </citation>
    <scope>NUCLEOTIDE SEQUENCE</scope>
</reference>
<protein>
    <submittedName>
        <fullName evidence="2">Uncharacterized protein</fullName>
    </submittedName>
</protein>
<evidence type="ECO:0000313" key="3">
    <source>
        <dbReference type="Proteomes" id="UP001295423"/>
    </source>
</evidence>
<dbReference type="Proteomes" id="UP001295423">
    <property type="component" value="Unassembled WGS sequence"/>
</dbReference>
<sequence>MTKCLPLLNPVVTLGDSYCLPSAYNNQKTMTAAAAPPPPPAAANKTTLAVINDDEETNLKEALLDKPSSEESSSTLAPGQVKEIGDFAHWGPCKKSIFLIVIMCMNCVTVWNIIGPYVEPNQVLPLVPLSSTQHAWAHTDNEEEGEDENSDAAFLMDFEIVKMEDVLAATNHNHNHNHNLSNHHPSTTTTTGGEVQGPIPPPFHPHHSASVTYSSRMGPDGSVEYRRDINAPCEFGMLIFSIGPAKDELPYTYELYNDAYLYSDNNGLCMFYPSYNGYQTSSSPLQNPTDPLQVILKPLDKSIMHWISSRVFDPHRSKKTYDRTKVGDFAIIAKYNFYDPGFYKGLKASINAWK</sequence>
<accession>A0AAD2GCG9</accession>
<proteinExistence type="predicted"/>
<dbReference type="EMBL" id="CAKOGP040002402">
    <property type="protein sequence ID" value="CAJ1968720.1"/>
    <property type="molecule type" value="Genomic_DNA"/>
</dbReference>